<dbReference type="AlphaFoldDB" id="A0A2W2BQR8"/>
<evidence type="ECO:0000259" key="2">
    <source>
        <dbReference type="Pfam" id="PF14300"/>
    </source>
</evidence>
<comment type="caution">
    <text evidence="3">The sequence shown here is derived from an EMBL/GenBank/DDBJ whole genome shotgun (WGS) entry which is preliminary data.</text>
</comment>
<reference evidence="3 4" key="1">
    <citation type="submission" date="2018-01" db="EMBL/GenBank/DDBJ databases">
        <title>Draft genome sequence of Jiangella sp. GTF31.</title>
        <authorList>
            <person name="Sahin N."/>
            <person name="Ay H."/>
            <person name="Saygin H."/>
        </authorList>
    </citation>
    <scope>NUCLEOTIDE SEQUENCE [LARGE SCALE GENOMIC DNA]</scope>
    <source>
        <strain evidence="3 4">GTF31</strain>
    </source>
</reference>
<dbReference type="Gene3D" id="1.20.1420.60">
    <property type="match status" value="1"/>
</dbReference>
<feature type="compositionally biased region" description="Low complexity" evidence="1">
    <location>
        <begin position="12"/>
        <end position="23"/>
    </location>
</feature>
<dbReference type="InterPro" id="IPR025402">
    <property type="entry name" value="DMP19_C"/>
</dbReference>
<sequence length="223" mass="24808">MARRNDFERARSQGARRSSGTSGLPSRRTPRRAGVRGVGQDGGMSRDLRQSAPPDRTGAGWYVFDHLWRAVISDHGAVEHMTPEQRTVLALNLLRTEVNSGGFDVYFRYSGGDHALDAMAGAHVLGPAWAALIHAACRTIGDPYPTDIDERERILGGMELEDPEGRILNELDSRLYGLEADEPADERIDAFVAAHWTAFFSSEADSASAHASVRRRPWRRRRR</sequence>
<feature type="domain" description="DNA mimic protein DMP19 C-terminal" evidence="2">
    <location>
        <begin position="80"/>
        <end position="195"/>
    </location>
</feature>
<dbReference type="Pfam" id="PF14300">
    <property type="entry name" value="DMP19"/>
    <property type="match status" value="1"/>
</dbReference>
<feature type="region of interest" description="Disordered" evidence="1">
    <location>
        <begin position="1"/>
        <end position="53"/>
    </location>
</feature>
<evidence type="ECO:0000313" key="3">
    <source>
        <dbReference type="EMBL" id="PZF82714.1"/>
    </source>
</evidence>
<feature type="compositionally biased region" description="Basic and acidic residues" evidence="1">
    <location>
        <begin position="1"/>
        <end position="11"/>
    </location>
</feature>
<gene>
    <name evidence="3" type="ORF">C1I92_15780</name>
</gene>
<name>A0A2W2BQR8_9ACTN</name>
<keyword evidence="4" id="KW-1185">Reference proteome</keyword>
<proteinExistence type="predicted"/>
<organism evidence="3 4">
    <name type="scientific">Jiangella anatolica</name>
    <dbReference type="NCBI Taxonomy" id="2670374"/>
    <lineage>
        <taxon>Bacteria</taxon>
        <taxon>Bacillati</taxon>
        <taxon>Actinomycetota</taxon>
        <taxon>Actinomycetes</taxon>
        <taxon>Jiangellales</taxon>
        <taxon>Jiangellaceae</taxon>
        <taxon>Jiangella</taxon>
    </lineage>
</organism>
<evidence type="ECO:0000313" key="4">
    <source>
        <dbReference type="Proteomes" id="UP000248764"/>
    </source>
</evidence>
<accession>A0A2W2BQR8</accession>
<dbReference type="EMBL" id="POTW01000034">
    <property type="protein sequence ID" value="PZF82714.1"/>
    <property type="molecule type" value="Genomic_DNA"/>
</dbReference>
<dbReference type="Proteomes" id="UP000248764">
    <property type="component" value="Unassembled WGS sequence"/>
</dbReference>
<evidence type="ECO:0000256" key="1">
    <source>
        <dbReference type="SAM" id="MobiDB-lite"/>
    </source>
</evidence>
<protein>
    <recommendedName>
        <fullName evidence="2">DNA mimic protein DMP19 C-terminal domain-containing protein</fullName>
    </recommendedName>
</protein>